<reference evidence="3 4" key="1">
    <citation type="submission" date="2015-09" db="EMBL/GenBank/DDBJ databases">
        <title>Host preference determinants of Valsa canker pathogens revealed by comparative genomics.</title>
        <authorList>
            <person name="Yin Z."/>
            <person name="Huang L."/>
        </authorList>
    </citation>
    <scope>NUCLEOTIDE SEQUENCE [LARGE SCALE GENOMIC DNA]</scope>
    <source>
        <strain evidence="3 4">03-1</strain>
    </source>
</reference>
<accession>A0A423WN65</accession>
<keyword evidence="1" id="KW-1133">Transmembrane helix</keyword>
<keyword evidence="4" id="KW-1185">Reference proteome</keyword>
<evidence type="ECO:0000256" key="1">
    <source>
        <dbReference type="SAM" id="Phobius"/>
    </source>
</evidence>
<keyword evidence="1" id="KW-0812">Transmembrane</keyword>
<keyword evidence="1" id="KW-0472">Membrane</keyword>
<dbReference type="AlphaFoldDB" id="A0A423WN65"/>
<dbReference type="Proteomes" id="UP000283895">
    <property type="component" value="Unassembled WGS sequence"/>
</dbReference>
<name>A0A423WN65_9PEZI</name>
<sequence>MSHRSRQTVVFSLALLTGVSSTSTCYYNTGDIDDDGHPCNPDAVANGGHSACCHANDVCWSDGSCSTYGGNIPYTMSCTDSTWGNSACPTIQCEGQEATDAETWMAICYAHNGTSCCLRGSPTCCTDSSSIFFDYSPGRPLAILDSDGSPVASTSSSATTVTATPLASNGLTKGSKSGSNAGEIGLGVALGVVIVIAAIAITALSMKARSERATRKRTEAALAAARGFQQSYGLKGDLSSLPPWVPPPVELPSRQF</sequence>
<dbReference type="OrthoDB" id="5215637at2759"/>
<feature type="transmembrane region" description="Helical" evidence="1">
    <location>
        <begin position="184"/>
        <end position="206"/>
    </location>
</feature>
<feature type="signal peptide" evidence="2">
    <location>
        <begin position="1"/>
        <end position="21"/>
    </location>
</feature>
<evidence type="ECO:0008006" key="5">
    <source>
        <dbReference type="Google" id="ProtNLM"/>
    </source>
</evidence>
<comment type="caution">
    <text evidence="3">The sequence shown here is derived from an EMBL/GenBank/DDBJ whole genome shotgun (WGS) entry which is preliminary data.</text>
</comment>
<proteinExistence type="predicted"/>
<evidence type="ECO:0000256" key="2">
    <source>
        <dbReference type="SAM" id="SignalP"/>
    </source>
</evidence>
<dbReference type="EMBL" id="LKEA01000013">
    <property type="protein sequence ID" value="ROW04876.1"/>
    <property type="molecule type" value="Genomic_DNA"/>
</dbReference>
<evidence type="ECO:0000313" key="3">
    <source>
        <dbReference type="EMBL" id="ROW04876.1"/>
    </source>
</evidence>
<organism evidence="3 4">
    <name type="scientific">Cytospora schulzeri</name>
    <dbReference type="NCBI Taxonomy" id="448051"/>
    <lineage>
        <taxon>Eukaryota</taxon>
        <taxon>Fungi</taxon>
        <taxon>Dikarya</taxon>
        <taxon>Ascomycota</taxon>
        <taxon>Pezizomycotina</taxon>
        <taxon>Sordariomycetes</taxon>
        <taxon>Sordariomycetidae</taxon>
        <taxon>Diaporthales</taxon>
        <taxon>Cytosporaceae</taxon>
        <taxon>Cytospora</taxon>
    </lineage>
</organism>
<keyword evidence="2" id="KW-0732">Signal</keyword>
<evidence type="ECO:0000313" key="4">
    <source>
        <dbReference type="Proteomes" id="UP000283895"/>
    </source>
</evidence>
<gene>
    <name evidence="3" type="ORF">VMCG_04744</name>
</gene>
<dbReference type="STRING" id="356882.A0A423WN65"/>
<protein>
    <recommendedName>
        <fullName evidence="5">Mid2 domain-containing protein</fullName>
    </recommendedName>
</protein>
<feature type="chain" id="PRO_5019379046" description="Mid2 domain-containing protein" evidence="2">
    <location>
        <begin position="22"/>
        <end position="256"/>
    </location>
</feature>